<evidence type="ECO:0000313" key="1">
    <source>
        <dbReference type="EMBL" id="GFT25313.1"/>
    </source>
</evidence>
<evidence type="ECO:0000313" key="2">
    <source>
        <dbReference type="EMBL" id="GFT42546.1"/>
    </source>
</evidence>
<sequence>MGVSATRNHELLMIRRFLEWKKEREVHFEGLNRRLASAATLQIVRINILLELKRGFAQQQQVVGIGKALKFLPIKTITGGGDISPQNLF</sequence>
<reference evidence="2" key="1">
    <citation type="submission" date="2020-08" db="EMBL/GenBank/DDBJ databases">
        <title>Multicomponent nature underlies the extraordinary mechanical properties of spider dragline silk.</title>
        <authorList>
            <person name="Kono N."/>
            <person name="Nakamura H."/>
            <person name="Mori M."/>
            <person name="Yoshida Y."/>
            <person name="Ohtoshi R."/>
            <person name="Malay A.D."/>
            <person name="Moran D.A.P."/>
            <person name="Tomita M."/>
            <person name="Numata K."/>
            <person name="Arakawa K."/>
        </authorList>
    </citation>
    <scope>NUCLEOTIDE SEQUENCE</scope>
</reference>
<keyword evidence="3" id="KW-1185">Reference proteome</keyword>
<dbReference type="EMBL" id="BMAW01110300">
    <property type="protein sequence ID" value="GFT42546.1"/>
    <property type="molecule type" value="Genomic_DNA"/>
</dbReference>
<dbReference type="EMBL" id="BMAW01106620">
    <property type="protein sequence ID" value="GFT25313.1"/>
    <property type="molecule type" value="Genomic_DNA"/>
</dbReference>
<accession>A0A8X6P1Q8</accession>
<organism evidence="2 3">
    <name type="scientific">Nephila pilipes</name>
    <name type="common">Giant wood spider</name>
    <name type="synonym">Nephila maculata</name>
    <dbReference type="NCBI Taxonomy" id="299642"/>
    <lineage>
        <taxon>Eukaryota</taxon>
        <taxon>Metazoa</taxon>
        <taxon>Ecdysozoa</taxon>
        <taxon>Arthropoda</taxon>
        <taxon>Chelicerata</taxon>
        <taxon>Arachnida</taxon>
        <taxon>Araneae</taxon>
        <taxon>Araneomorphae</taxon>
        <taxon>Entelegynae</taxon>
        <taxon>Araneoidea</taxon>
        <taxon>Nephilidae</taxon>
        <taxon>Nephila</taxon>
    </lineage>
</organism>
<gene>
    <name evidence="2" type="ORF">NPIL_114091</name>
    <name evidence="1" type="ORF">NPIL_211121</name>
</gene>
<proteinExistence type="predicted"/>
<comment type="caution">
    <text evidence="2">The sequence shown here is derived from an EMBL/GenBank/DDBJ whole genome shotgun (WGS) entry which is preliminary data.</text>
</comment>
<evidence type="ECO:0000313" key="3">
    <source>
        <dbReference type="Proteomes" id="UP000887013"/>
    </source>
</evidence>
<name>A0A8X6P1Q8_NEPPI</name>
<dbReference type="AlphaFoldDB" id="A0A8X6P1Q8"/>
<dbReference type="Proteomes" id="UP000887013">
    <property type="component" value="Unassembled WGS sequence"/>
</dbReference>
<protein>
    <submittedName>
        <fullName evidence="2">Uncharacterized protein</fullName>
    </submittedName>
</protein>